<evidence type="ECO:0008006" key="3">
    <source>
        <dbReference type="Google" id="ProtNLM"/>
    </source>
</evidence>
<evidence type="ECO:0000313" key="1">
    <source>
        <dbReference type="EMBL" id="KAG8493364.1"/>
    </source>
</evidence>
<dbReference type="InterPro" id="IPR040256">
    <property type="entry name" value="At4g02000-like"/>
</dbReference>
<gene>
    <name evidence="1" type="ORF">CXB51_010947</name>
</gene>
<dbReference type="AlphaFoldDB" id="A0A8J5YUZ3"/>
<reference evidence="1 2" key="1">
    <citation type="journal article" date="2021" name="bioRxiv">
        <title>The Gossypium anomalum genome as a resource for cotton improvement and evolutionary analysis of hybrid incompatibility.</title>
        <authorList>
            <person name="Grover C.E."/>
            <person name="Yuan D."/>
            <person name="Arick M.A."/>
            <person name="Miller E.R."/>
            <person name="Hu G."/>
            <person name="Peterson D.G."/>
            <person name="Wendel J.F."/>
            <person name="Udall J.A."/>
        </authorList>
    </citation>
    <scope>NUCLEOTIDE SEQUENCE [LARGE SCALE GENOMIC DNA]</scope>
    <source>
        <strain evidence="1">JFW-Udall</strain>
        <tissue evidence="1">Leaf</tissue>
    </source>
</reference>
<protein>
    <recommendedName>
        <fullName evidence="3">DUF4283 domain-containing protein</fullName>
    </recommendedName>
</protein>
<dbReference type="OrthoDB" id="1926761at2759"/>
<accession>A0A8J5YUZ3</accession>
<dbReference type="PANTHER" id="PTHR31286">
    <property type="entry name" value="GLYCINE-RICH CELL WALL STRUCTURAL PROTEIN 1.8-LIKE"/>
    <property type="match status" value="1"/>
</dbReference>
<organism evidence="1 2">
    <name type="scientific">Gossypium anomalum</name>
    <dbReference type="NCBI Taxonomy" id="47600"/>
    <lineage>
        <taxon>Eukaryota</taxon>
        <taxon>Viridiplantae</taxon>
        <taxon>Streptophyta</taxon>
        <taxon>Embryophyta</taxon>
        <taxon>Tracheophyta</taxon>
        <taxon>Spermatophyta</taxon>
        <taxon>Magnoliopsida</taxon>
        <taxon>eudicotyledons</taxon>
        <taxon>Gunneridae</taxon>
        <taxon>Pentapetalae</taxon>
        <taxon>rosids</taxon>
        <taxon>malvids</taxon>
        <taxon>Malvales</taxon>
        <taxon>Malvaceae</taxon>
        <taxon>Malvoideae</taxon>
        <taxon>Gossypium</taxon>
    </lineage>
</organism>
<keyword evidence="2" id="KW-1185">Reference proteome</keyword>
<name>A0A8J5YUZ3_9ROSI</name>
<dbReference type="EMBL" id="JAHUZN010000005">
    <property type="protein sequence ID" value="KAG8493364.1"/>
    <property type="molecule type" value="Genomic_DNA"/>
</dbReference>
<dbReference type="PANTHER" id="PTHR31286:SF99">
    <property type="entry name" value="DUF4283 DOMAIN-CONTAINING PROTEIN"/>
    <property type="match status" value="1"/>
</dbReference>
<sequence length="188" mass="21474">MANKLQAIWGTKQALQVINLDNDYFFVKFQDDEDYLETLSGGRGQSLSLLKFIGSTIGPVAKIDRNTNNCTRGQFARLAVYIDLGKPLVSKKMSLKKHRMRIMVKALQRKEERMKSNLGHGWWWSADNNEEEFRFAVLRGNHRGMKDGGLNTITNNEGNRDSETVIADQNLLVKEKTIPLIKSRGFKK</sequence>
<comment type="caution">
    <text evidence="1">The sequence shown here is derived from an EMBL/GenBank/DDBJ whole genome shotgun (WGS) entry which is preliminary data.</text>
</comment>
<evidence type="ECO:0000313" key="2">
    <source>
        <dbReference type="Proteomes" id="UP000701853"/>
    </source>
</evidence>
<dbReference type="Proteomes" id="UP000701853">
    <property type="component" value="Chromosome 5"/>
</dbReference>
<proteinExistence type="predicted"/>